<evidence type="ECO:0008006" key="3">
    <source>
        <dbReference type="Google" id="ProtNLM"/>
    </source>
</evidence>
<protein>
    <recommendedName>
        <fullName evidence="3">HTH araC/xylS-type domain-containing protein</fullName>
    </recommendedName>
</protein>
<proteinExistence type="predicted"/>
<reference evidence="1 2" key="1">
    <citation type="submission" date="2024-02" db="EMBL/GenBank/DDBJ databases">
        <title>Seven novel Bacillus-like species.</title>
        <authorList>
            <person name="Liu G."/>
        </authorList>
    </citation>
    <scope>NUCLEOTIDE SEQUENCE [LARGE SCALE GENOMIC DNA]</scope>
    <source>
        <strain evidence="1 2">FJAT-52991</strain>
    </source>
</reference>
<organism evidence="1 2">
    <name type="scientific">Bacillus kandeliae</name>
    <dbReference type="NCBI Taxonomy" id="3129297"/>
    <lineage>
        <taxon>Bacteria</taxon>
        <taxon>Bacillati</taxon>
        <taxon>Bacillota</taxon>
        <taxon>Bacilli</taxon>
        <taxon>Bacillales</taxon>
        <taxon>Bacillaceae</taxon>
        <taxon>Bacillus</taxon>
    </lineage>
</organism>
<evidence type="ECO:0000313" key="1">
    <source>
        <dbReference type="EMBL" id="WXB94138.1"/>
    </source>
</evidence>
<evidence type="ECO:0000313" key="2">
    <source>
        <dbReference type="Proteomes" id="UP001387364"/>
    </source>
</evidence>
<name>A0ABZ2N8R3_9BACI</name>
<dbReference type="Proteomes" id="UP001387364">
    <property type="component" value="Chromosome"/>
</dbReference>
<dbReference type="RefSeq" id="WP_338753756.1">
    <property type="nucleotide sequence ID" value="NZ_CP147404.1"/>
</dbReference>
<accession>A0ABZ2N8R3</accession>
<dbReference type="EMBL" id="CP147404">
    <property type="protein sequence ID" value="WXB94138.1"/>
    <property type="molecule type" value="Genomic_DNA"/>
</dbReference>
<sequence>MTVAEFCGTLDYSVSQFAVQLSKEVEDQIKKRDLFYQEQIIRYIDRRTELFMKTLHLTPALHSVYRREILHHVLFKIKPILKKNHIFQVIK</sequence>
<keyword evidence="2" id="KW-1185">Reference proteome</keyword>
<gene>
    <name evidence="1" type="ORF">WDJ61_05785</name>
</gene>